<dbReference type="EMBL" id="LFYR01001330">
    <property type="protein sequence ID" value="KMZ62707.1"/>
    <property type="molecule type" value="Genomic_DNA"/>
</dbReference>
<reference evidence="2" key="1">
    <citation type="journal article" date="2016" name="Nature">
        <title>The genome of the seagrass Zostera marina reveals angiosperm adaptation to the sea.</title>
        <authorList>
            <person name="Olsen J.L."/>
            <person name="Rouze P."/>
            <person name="Verhelst B."/>
            <person name="Lin Y.-C."/>
            <person name="Bayer T."/>
            <person name="Collen J."/>
            <person name="Dattolo E."/>
            <person name="De Paoli E."/>
            <person name="Dittami S."/>
            <person name="Maumus F."/>
            <person name="Michel G."/>
            <person name="Kersting A."/>
            <person name="Lauritano C."/>
            <person name="Lohaus R."/>
            <person name="Toepel M."/>
            <person name="Tonon T."/>
            <person name="Vanneste K."/>
            <person name="Amirebrahimi M."/>
            <person name="Brakel J."/>
            <person name="Bostroem C."/>
            <person name="Chovatia M."/>
            <person name="Grimwood J."/>
            <person name="Jenkins J.W."/>
            <person name="Jueterbock A."/>
            <person name="Mraz A."/>
            <person name="Stam W.T."/>
            <person name="Tice H."/>
            <person name="Bornberg-Bauer E."/>
            <person name="Green P.J."/>
            <person name="Pearson G.A."/>
            <person name="Procaccini G."/>
            <person name="Duarte C.M."/>
            <person name="Schmutz J."/>
            <person name="Reusch T.B.H."/>
            <person name="Van de Peer Y."/>
        </authorList>
    </citation>
    <scope>NUCLEOTIDE SEQUENCE [LARGE SCALE GENOMIC DNA]</scope>
    <source>
        <strain evidence="2">cv. Finnish</strain>
    </source>
</reference>
<organism evidence="1 2">
    <name type="scientific">Zostera marina</name>
    <name type="common">Eelgrass</name>
    <dbReference type="NCBI Taxonomy" id="29655"/>
    <lineage>
        <taxon>Eukaryota</taxon>
        <taxon>Viridiplantae</taxon>
        <taxon>Streptophyta</taxon>
        <taxon>Embryophyta</taxon>
        <taxon>Tracheophyta</taxon>
        <taxon>Spermatophyta</taxon>
        <taxon>Magnoliopsida</taxon>
        <taxon>Liliopsida</taxon>
        <taxon>Zosteraceae</taxon>
        <taxon>Zostera</taxon>
    </lineage>
</organism>
<dbReference type="Proteomes" id="UP000036987">
    <property type="component" value="Unassembled WGS sequence"/>
</dbReference>
<evidence type="ECO:0000313" key="2">
    <source>
        <dbReference type="Proteomes" id="UP000036987"/>
    </source>
</evidence>
<evidence type="ECO:0000313" key="1">
    <source>
        <dbReference type="EMBL" id="KMZ62707.1"/>
    </source>
</evidence>
<accession>A0A0K9P3B2</accession>
<keyword evidence="2" id="KW-1185">Reference proteome</keyword>
<comment type="caution">
    <text evidence="1">The sequence shown here is derived from an EMBL/GenBank/DDBJ whole genome shotgun (WGS) entry which is preliminary data.</text>
</comment>
<sequence>MVSGLVGIPPSESLTAILADDPLDADFEADFEDFNDDSDEDESSAVKPLAFATRSEISATVTVLKYGNTGRARKRKNIYRGIRQRL</sequence>
<dbReference type="AlphaFoldDB" id="A0A0K9P3B2"/>
<name>A0A0K9P3B2_ZOSMR</name>
<protein>
    <submittedName>
        <fullName evidence="1">Uncharacterized protein</fullName>
    </submittedName>
</protein>
<gene>
    <name evidence="1" type="ORF">ZOSMA_44G01070</name>
</gene>
<proteinExistence type="predicted"/>